<dbReference type="Pfam" id="PF02892">
    <property type="entry name" value="zf-BED"/>
    <property type="match status" value="1"/>
</dbReference>
<dbReference type="Proteomes" id="UP000729913">
    <property type="component" value="Unassembled WGS sequence"/>
</dbReference>
<dbReference type="PANTHER" id="PTHR46481">
    <property type="entry name" value="ZINC FINGER BED DOMAIN-CONTAINING PROTEIN 4"/>
    <property type="match status" value="1"/>
</dbReference>
<feature type="region of interest" description="Disordered" evidence="9">
    <location>
        <begin position="81"/>
        <end position="108"/>
    </location>
</feature>
<reference evidence="11" key="2">
    <citation type="submission" date="2021-04" db="EMBL/GenBank/DDBJ databases">
        <title>Genome-wide patterns of bracovirus chromosomal integration into multiple host tissues during parasitism.</title>
        <authorList>
            <person name="Chebbi M.A.C."/>
        </authorList>
    </citation>
    <scope>NUCLEOTIDE SEQUENCE</scope>
    <source>
        <tissue evidence="11">Whole body</tissue>
    </source>
</reference>
<keyword evidence="2" id="KW-0479">Metal-binding</keyword>
<dbReference type="InterPro" id="IPR052035">
    <property type="entry name" value="ZnF_BED_domain_contain"/>
</dbReference>
<dbReference type="PROSITE" id="PS50808">
    <property type="entry name" value="ZF_BED"/>
    <property type="match status" value="1"/>
</dbReference>
<accession>A0A8J5VBL4</accession>
<evidence type="ECO:0000256" key="7">
    <source>
        <dbReference type="ARBA" id="ARBA00023242"/>
    </source>
</evidence>
<evidence type="ECO:0000256" key="6">
    <source>
        <dbReference type="ARBA" id="ARBA00023163"/>
    </source>
</evidence>
<dbReference type="PANTHER" id="PTHR46481:SF10">
    <property type="entry name" value="ZINC FINGER BED DOMAIN-CONTAINING PROTEIN 39"/>
    <property type="match status" value="1"/>
</dbReference>
<evidence type="ECO:0000256" key="8">
    <source>
        <dbReference type="PROSITE-ProRule" id="PRU00027"/>
    </source>
</evidence>
<keyword evidence="5" id="KW-0805">Transcription regulation</keyword>
<evidence type="ECO:0000256" key="5">
    <source>
        <dbReference type="ARBA" id="ARBA00023015"/>
    </source>
</evidence>
<feature type="region of interest" description="Disordered" evidence="9">
    <location>
        <begin position="36"/>
        <end position="68"/>
    </location>
</feature>
<evidence type="ECO:0000256" key="4">
    <source>
        <dbReference type="ARBA" id="ARBA00022833"/>
    </source>
</evidence>
<feature type="region of interest" description="Disordered" evidence="9">
    <location>
        <begin position="174"/>
        <end position="193"/>
    </location>
</feature>
<sequence>MVDTGKIFIHPDNIIESIWRSIDDVDYDLLKYPPESYSNSEAEDSSSKTQSSPEKSRSDPNHKLTQPIDSEMTTLTNMHSLSKNSEQDSQKSHTNANTCANDLSTFNSGNLTTSKNKSKAWEYFTPITSNSARCKFCQGIIKTAGNTTNLRCHLNSKHKLFIPVDLQANNKKRSVAAVEEPSNSTVERKKLKTQTQMAKNPVLQLYEKVNSYADGGVEAEKLTNSQLYMVAVDYMPLCPVETQGLRQFVKTARPRYSMPCRKTITKLMSDKYDVLKIKVMSDIVTGFRAYCRKKKEQIACSLKMIFENYNLDINKIVAVTSDSAPNMIKSINTVFQPENDSRLPCFAHRLSHVVPTAISKMSNIKEIIDKVKRIVMITRKSVPASDELLSLQKRDGKTDGTALKFIQSVETRWNSTYIMLERFLLLENYVYPVTSKCNHRPPLLSHEETTILKDLVHLMKPVMIIISKISGDSYLICSMIIPSVAIMKKEISLSKPKTEEGIAFKAHLSASLDNQFKDIESFKILGITTILDPRYKKLHFQSAMSAANAVDFINKPMKLSFSKSSGSKSVSTEDIFVEELNADNIWRYHDELVAKTKAKVHTMDGLTFEL</sequence>
<evidence type="ECO:0000259" key="10">
    <source>
        <dbReference type="PROSITE" id="PS50808"/>
    </source>
</evidence>
<comment type="caution">
    <text evidence="11">The sequence shown here is derived from an EMBL/GenBank/DDBJ whole genome shotgun (WGS) entry which is preliminary data.</text>
</comment>
<protein>
    <recommendedName>
        <fullName evidence="10">BED-type domain-containing protein</fullName>
    </recommendedName>
</protein>
<dbReference type="GO" id="GO:0003677">
    <property type="term" value="F:DNA binding"/>
    <property type="evidence" value="ECO:0007669"/>
    <property type="project" value="InterPro"/>
</dbReference>
<dbReference type="GO" id="GO:0005634">
    <property type="term" value="C:nucleus"/>
    <property type="evidence" value="ECO:0007669"/>
    <property type="project" value="UniProtKB-SubCell"/>
</dbReference>
<dbReference type="InterPro" id="IPR003656">
    <property type="entry name" value="Znf_BED"/>
</dbReference>
<keyword evidence="4" id="KW-0862">Zinc</keyword>
<feature type="compositionally biased region" description="Polar residues" evidence="9">
    <location>
        <begin position="92"/>
        <end position="108"/>
    </location>
</feature>
<evidence type="ECO:0000256" key="2">
    <source>
        <dbReference type="ARBA" id="ARBA00022723"/>
    </source>
</evidence>
<dbReference type="AlphaFoldDB" id="A0A8J5VBL4"/>
<dbReference type="EMBL" id="JAAOIC020000019">
    <property type="protein sequence ID" value="KAG8040803.1"/>
    <property type="molecule type" value="Genomic_DNA"/>
</dbReference>
<organism evidence="11 12">
    <name type="scientific">Cotesia typhae</name>
    <dbReference type="NCBI Taxonomy" id="2053667"/>
    <lineage>
        <taxon>Eukaryota</taxon>
        <taxon>Metazoa</taxon>
        <taxon>Ecdysozoa</taxon>
        <taxon>Arthropoda</taxon>
        <taxon>Hexapoda</taxon>
        <taxon>Insecta</taxon>
        <taxon>Pterygota</taxon>
        <taxon>Neoptera</taxon>
        <taxon>Endopterygota</taxon>
        <taxon>Hymenoptera</taxon>
        <taxon>Apocrita</taxon>
        <taxon>Ichneumonoidea</taxon>
        <taxon>Braconidae</taxon>
        <taxon>Microgastrinae</taxon>
        <taxon>Cotesia</taxon>
    </lineage>
</organism>
<name>A0A8J5VBL4_9HYME</name>
<evidence type="ECO:0000256" key="1">
    <source>
        <dbReference type="ARBA" id="ARBA00004123"/>
    </source>
</evidence>
<dbReference type="OrthoDB" id="7699767at2759"/>
<evidence type="ECO:0000256" key="3">
    <source>
        <dbReference type="ARBA" id="ARBA00022771"/>
    </source>
</evidence>
<evidence type="ECO:0000313" key="12">
    <source>
        <dbReference type="Proteomes" id="UP000729913"/>
    </source>
</evidence>
<gene>
    <name evidence="11" type="ORF">G9C98_001791</name>
</gene>
<evidence type="ECO:0000313" key="11">
    <source>
        <dbReference type="EMBL" id="KAG8040803.1"/>
    </source>
</evidence>
<dbReference type="GO" id="GO:0008270">
    <property type="term" value="F:zinc ion binding"/>
    <property type="evidence" value="ECO:0007669"/>
    <property type="project" value="UniProtKB-KW"/>
</dbReference>
<comment type="subcellular location">
    <subcellularLocation>
        <location evidence="1">Nucleus</location>
    </subcellularLocation>
</comment>
<keyword evidence="6" id="KW-0804">Transcription</keyword>
<keyword evidence="7" id="KW-0539">Nucleus</keyword>
<evidence type="ECO:0000256" key="9">
    <source>
        <dbReference type="SAM" id="MobiDB-lite"/>
    </source>
</evidence>
<keyword evidence="12" id="KW-1185">Reference proteome</keyword>
<feature type="domain" description="BED-type" evidence="10">
    <location>
        <begin position="115"/>
        <end position="159"/>
    </location>
</feature>
<keyword evidence="3 8" id="KW-0863">Zinc-finger</keyword>
<dbReference type="SMART" id="SM00614">
    <property type="entry name" value="ZnF_BED"/>
    <property type="match status" value="1"/>
</dbReference>
<reference evidence="11" key="1">
    <citation type="submission" date="2020-03" db="EMBL/GenBank/DDBJ databases">
        <authorList>
            <person name="Chebbi M.A."/>
            <person name="Drezen J.M."/>
        </authorList>
    </citation>
    <scope>NUCLEOTIDE SEQUENCE</scope>
    <source>
        <tissue evidence="11">Whole body</tissue>
    </source>
</reference>
<proteinExistence type="predicted"/>